<comment type="function">
    <text evidence="9">Mediates the uptake of pyruvate into mitochondria.</text>
</comment>
<dbReference type="GO" id="GO:0006850">
    <property type="term" value="P:pyruvate import into mitochondria"/>
    <property type="evidence" value="ECO:0007669"/>
    <property type="project" value="InterPro"/>
</dbReference>
<dbReference type="InterPro" id="IPR005336">
    <property type="entry name" value="MPC"/>
</dbReference>
<evidence type="ECO:0000256" key="8">
    <source>
        <dbReference type="ARBA" id="ARBA00023136"/>
    </source>
</evidence>
<keyword evidence="8" id="KW-0472">Membrane</keyword>
<reference evidence="10" key="1">
    <citation type="submission" date="2022-07" db="EMBL/GenBank/DDBJ databases">
        <title>Evaluation of T. orientalis genome assembly methods using nanopore sequencing and analysis of variation between genomes.</title>
        <authorList>
            <person name="Yam J."/>
            <person name="Micallef M.L."/>
            <person name="Liu M."/>
            <person name="Djordjevic S.P."/>
            <person name="Bogema D.R."/>
            <person name="Jenkins C."/>
        </authorList>
    </citation>
    <scope>NUCLEOTIDE SEQUENCE</scope>
    <source>
        <strain evidence="10">Goon Nure</strain>
    </source>
</reference>
<proteinExistence type="inferred from homology"/>
<dbReference type="Pfam" id="PF03650">
    <property type="entry name" value="MPC"/>
    <property type="match status" value="1"/>
</dbReference>
<sequence>MSGILNKILFPGIVPFIQSKVLALPWPEKVKTVLAHPAGPFTIHFYAPTFKWSISLANLSDINRPVELMSVPQQLAVSCTGLIWSRYSYIIIPRNYNLLSVNFAMGLTGLYQIGRILRHKYSTPQNT</sequence>
<evidence type="ECO:0000256" key="6">
    <source>
        <dbReference type="ARBA" id="ARBA00022989"/>
    </source>
</evidence>
<keyword evidence="6" id="KW-1133">Transmembrane helix</keyword>
<gene>
    <name evidence="10" type="ORF">MACK_001848</name>
</gene>
<dbReference type="GO" id="GO:0005743">
    <property type="term" value="C:mitochondrial inner membrane"/>
    <property type="evidence" value="ECO:0007669"/>
    <property type="project" value="UniProtKB-SubCell"/>
</dbReference>
<evidence type="ECO:0000256" key="2">
    <source>
        <dbReference type="ARBA" id="ARBA00006416"/>
    </source>
</evidence>
<evidence type="ECO:0000256" key="7">
    <source>
        <dbReference type="ARBA" id="ARBA00023128"/>
    </source>
</evidence>
<organism evidence="10 11">
    <name type="scientific">Theileria orientalis</name>
    <dbReference type="NCBI Taxonomy" id="68886"/>
    <lineage>
        <taxon>Eukaryota</taxon>
        <taxon>Sar</taxon>
        <taxon>Alveolata</taxon>
        <taxon>Apicomplexa</taxon>
        <taxon>Aconoidasida</taxon>
        <taxon>Piroplasmida</taxon>
        <taxon>Theileriidae</taxon>
        <taxon>Theileria</taxon>
    </lineage>
</organism>
<evidence type="ECO:0000256" key="4">
    <source>
        <dbReference type="ARBA" id="ARBA00022692"/>
    </source>
</evidence>
<name>A0A976MB24_THEOR</name>
<dbReference type="EMBL" id="CP056070">
    <property type="protein sequence ID" value="UKK01035.2"/>
    <property type="molecule type" value="Genomic_DNA"/>
</dbReference>
<evidence type="ECO:0000256" key="9">
    <source>
        <dbReference type="RuleBase" id="RU363100"/>
    </source>
</evidence>
<keyword evidence="5 9" id="KW-0999">Mitochondrion inner membrane</keyword>
<accession>A0A976MB24</accession>
<protein>
    <recommendedName>
        <fullName evidence="9">Mitochondrial pyruvate carrier</fullName>
    </recommendedName>
</protein>
<dbReference type="PANTHER" id="PTHR14154">
    <property type="entry name" value="UPF0041 BRAIN PROTEIN 44-RELATED"/>
    <property type="match status" value="1"/>
</dbReference>
<comment type="similarity">
    <text evidence="2 9">Belongs to the mitochondrial pyruvate carrier (MPC) (TC 2.A.105) family.</text>
</comment>
<keyword evidence="4" id="KW-0812">Transmembrane</keyword>
<dbReference type="AlphaFoldDB" id="A0A976MB24"/>
<evidence type="ECO:0000313" key="10">
    <source>
        <dbReference type="EMBL" id="UKK01035.2"/>
    </source>
</evidence>
<evidence type="ECO:0000256" key="3">
    <source>
        <dbReference type="ARBA" id="ARBA00022448"/>
    </source>
</evidence>
<evidence type="ECO:0000256" key="5">
    <source>
        <dbReference type="ARBA" id="ARBA00022792"/>
    </source>
</evidence>
<keyword evidence="7 9" id="KW-0496">Mitochondrion</keyword>
<dbReference type="Proteomes" id="UP000244811">
    <property type="component" value="Chromosome 3"/>
</dbReference>
<keyword evidence="3 9" id="KW-0813">Transport</keyword>
<comment type="subcellular location">
    <subcellularLocation>
        <location evidence="1 9">Mitochondrion inner membrane</location>
        <topology evidence="1 9">Multi-pass membrane protein</topology>
    </subcellularLocation>
</comment>
<evidence type="ECO:0000256" key="1">
    <source>
        <dbReference type="ARBA" id="ARBA00004448"/>
    </source>
</evidence>
<evidence type="ECO:0000313" key="11">
    <source>
        <dbReference type="Proteomes" id="UP000244811"/>
    </source>
</evidence>